<reference evidence="2" key="1">
    <citation type="journal article" date="2023" name="Mol. Phylogenet. Evol.">
        <title>Genome-scale phylogeny and comparative genomics of the fungal order Sordariales.</title>
        <authorList>
            <person name="Hensen N."/>
            <person name="Bonometti L."/>
            <person name="Westerberg I."/>
            <person name="Brannstrom I.O."/>
            <person name="Guillou S."/>
            <person name="Cros-Aarteil S."/>
            <person name="Calhoun S."/>
            <person name="Haridas S."/>
            <person name="Kuo A."/>
            <person name="Mondo S."/>
            <person name="Pangilinan J."/>
            <person name="Riley R."/>
            <person name="LaButti K."/>
            <person name="Andreopoulos B."/>
            <person name="Lipzen A."/>
            <person name="Chen C."/>
            <person name="Yan M."/>
            <person name="Daum C."/>
            <person name="Ng V."/>
            <person name="Clum A."/>
            <person name="Steindorff A."/>
            <person name="Ohm R.A."/>
            <person name="Martin F."/>
            <person name="Silar P."/>
            <person name="Natvig D.O."/>
            <person name="Lalanne C."/>
            <person name="Gautier V."/>
            <person name="Ament-Velasquez S.L."/>
            <person name="Kruys A."/>
            <person name="Hutchinson M.I."/>
            <person name="Powell A.J."/>
            <person name="Barry K."/>
            <person name="Miller A.N."/>
            <person name="Grigoriev I.V."/>
            <person name="Debuchy R."/>
            <person name="Gladieux P."/>
            <person name="Hiltunen Thoren M."/>
            <person name="Johannesson H."/>
        </authorList>
    </citation>
    <scope>NUCLEOTIDE SEQUENCE</scope>
    <source>
        <strain evidence="2">CBS 118394</strain>
    </source>
</reference>
<organism evidence="2 3">
    <name type="scientific">Apodospora peruviana</name>
    <dbReference type="NCBI Taxonomy" id="516989"/>
    <lineage>
        <taxon>Eukaryota</taxon>
        <taxon>Fungi</taxon>
        <taxon>Dikarya</taxon>
        <taxon>Ascomycota</taxon>
        <taxon>Pezizomycotina</taxon>
        <taxon>Sordariomycetes</taxon>
        <taxon>Sordariomycetidae</taxon>
        <taxon>Sordariales</taxon>
        <taxon>Lasiosphaeriaceae</taxon>
        <taxon>Apodospora</taxon>
    </lineage>
</organism>
<dbReference type="Proteomes" id="UP001283341">
    <property type="component" value="Unassembled WGS sequence"/>
</dbReference>
<feature type="compositionally biased region" description="Low complexity" evidence="1">
    <location>
        <begin position="137"/>
        <end position="152"/>
    </location>
</feature>
<evidence type="ECO:0000256" key="1">
    <source>
        <dbReference type="SAM" id="MobiDB-lite"/>
    </source>
</evidence>
<evidence type="ECO:0000313" key="3">
    <source>
        <dbReference type="Proteomes" id="UP001283341"/>
    </source>
</evidence>
<feature type="region of interest" description="Disordered" evidence="1">
    <location>
        <begin position="66"/>
        <end position="152"/>
    </location>
</feature>
<feature type="region of interest" description="Disordered" evidence="1">
    <location>
        <begin position="30"/>
        <end position="49"/>
    </location>
</feature>
<keyword evidence="3" id="KW-1185">Reference proteome</keyword>
<proteinExistence type="predicted"/>
<name>A0AAE0M071_9PEZI</name>
<dbReference type="AlphaFoldDB" id="A0AAE0M071"/>
<feature type="compositionally biased region" description="Polar residues" evidence="1">
    <location>
        <begin position="30"/>
        <end position="42"/>
    </location>
</feature>
<dbReference type="EMBL" id="JAUEDM010000007">
    <property type="protein sequence ID" value="KAK3314075.1"/>
    <property type="molecule type" value="Genomic_DNA"/>
</dbReference>
<feature type="compositionally biased region" description="Polar residues" evidence="1">
    <location>
        <begin position="105"/>
        <end position="125"/>
    </location>
</feature>
<reference evidence="2" key="2">
    <citation type="submission" date="2023-06" db="EMBL/GenBank/DDBJ databases">
        <authorList>
            <consortium name="Lawrence Berkeley National Laboratory"/>
            <person name="Haridas S."/>
            <person name="Hensen N."/>
            <person name="Bonometti L."/>
            <person name="Westerberg I."/>
            <person name="Brannstrom I.O."/>
            <person name="Guillou S."/>
            <person name="Cros-Aarteil S."/>
            <person name="Calhoun S."/>
            <person name="Kuo A."/>
            <person name="Mondo S."/>
            <person name="Pangilinan J."/>
            <person name="Riley R."/>
            <person name="Labutti K."/>
            <person name="Andreopoulos B."/>
            <person name="Lipzen A."/>
            <person name="Chen C."/>
            <person name="Yanf M."/>
            <person name="Daum C."/>
            <person name="Ng V."/>
            <person name="Clum A."/>
            <person name="Steindorff A."/>
            <person name="Ohm R."/>
            <person name="Martin F."/>
            <person name="Silar P."/>
            <person name="Natvig D."/>
            <person name="Lalanne C."/>
            <person name="Gautier V."/>
            <person name="Ament-Velasquez S.L."/>
            <person name="Kruys A."/>
            <person name="Hutchinson M.I."/>
            <person name="Powell A.J."/>
            <person name="Barry K."/>
            <person name="Miller A.N."/>
            <person name="Grigoriev I.V."/>
            <person name="Debuchy R."/>
            <person name="Gladieux P."/>
            <person name="Thoren M.H."/>
            <person name="Johannesson H."/>
        </authorList>
    </citation>
    <scope>NUCLEOTIDE SEQUENCE</scope>
    <source>
        <strain evidence="2">CBS 118394</strain>
    </source>
</reference>
<evidence type="ECO:0000313" key="2">
    <source>
        <dbReference type="EMBL" id="KAK3314075.1"/>
    </source>
</evidence>
<feature type="compositionally biased region" description="Low complexity" evidence="1">
    <location>
        <begin position="68"/>
        <end position="78"/>
    </location>
</feature>
<accession>A0AAE0M071</accession>
<protein>
    <submittedName>
        <fullName evidence="2">Uncharacterized protein</fullName>
    </submittedName>
</protein>
<sequence length="295" mass="32916">MPLWDSHNESADISAIQLLDGRDSSSWAVSACGQRTKQQPKISSAPIPGEGSLLDFYDLSKPLDTFTLLDAPESPPSSSDDDSESCSESSPDRSPSRSLLTLDSITTNTTPTKSSWRLYKSSETTPPHLRAFRRPRSTTTRPQQLQVQPPKLLTSSSPQLLERDLTADAYYDGFLLPSPLSPCMRNFPSAPQNSPCSPLFANNTTLISKKTEEKEEKEPIIVTATCRRTPYYPPNASQTEDRSRVYMNRGPHYIANWTPLSSLPIDAQRRIERSMVKFTAPEVPEDKRDSHSELL</sequence>
<gene>
    <name evidence="2" type="ORF">B0H66DRAFT_567718</name>
</gene>
<comment type="caution">
    <text evidence="2">The sequence shown here is derived from an EMBL/GenBank/DDBJ whole genome shotgun (WGS) entry which is preliminary data.</text>
</comment>